<keyword evidence="2" id="KW-0575">Peroxidase</keyword>
<dbReference type="GO" id="GO:0046872">
    <property type="term" value="F:metal ion binding"/>
    <property type="evidence" value="ECO:0007669"/>
    <property type="project" value="UniProtKB-UniRule"/>
</dbReference>
<keyword evidence="6" id="KW-1185">Reference proteome</keyword>
<evidence type="ECO:0000256" key="3">
    <source>
        <dbReference type="SAM" id="Phobius"/>
    </source>
</evidence>
<keyword evidence="2" id="KW-0560">Oxidoreductase</keyword>
<dbReference type="OrthoDB" id="2114378at2759"/>
<comment type="similarity">
    <text evidence="1">Belongs to the peroxidase family.</text>
</comment>
<dbReference type="Proteomes" id="UP000269721">
    <property type="component" value="Unassembled WGS sequence"/>
</dbReference>
<dbReference type="InterPro" id="IPR010255">
    <property type="entry name" value="Haem_peroxidase_sf"/>
</dbReference>
<evidence type="ECO:0000259" key="4">
    <source>
        <dbReference type="PROSITE" id="PS50873"/>
    </source>
</evidence>
<gene>
    <name evidence="5" type="ORF">BDK51DRAFT_38566</name>
</gene>
<dbReference type="PROSITE" id="PS50873">
    <property type="entry name" value="PEROXIDASE_4"/>
    <property type="match status" value="1"/>
</dbReference>
<sequence>MAHEFFPGFQTDANTTIFIADAINLAAIGVISAYGGTQLPFNSGLIQSGLDPAGLIPLPSDPVNITVQNMTRMGFDDQQIVAIVTGSHALGGVHAANHPHLTSLEFDAFDDTPGVFDNDIFKQTLKGNCKIPFDCLLAQNEPFKCIPLDESMAARSAREPGHVGPDSARRLIVLAPYLGFDERKRADPRPSVDPGIIERRGSVEGAQTARGFAALMMRLGQRCPDGLPVKSGTLVLGERELGGERGDEHRSTQSLAIGSGRGQESLLSNLAVTTALASSSCPFDENPTTETFESTLLKPHPEHEPAGGGEVAGSPIFYLQPSVCIQPQPRPRGNIDVYVRVIRLGLLLLFQLSEVVSIGFDVALEAGRNFQPPLGSDPALSFQQAYLSIPASRMDHFLALPLSPPLGFRSATNTTRAPSSRSCLRLQVCRGETCGCSGVIWAALLAALASFGGFLAFVDATGTIRNILLRVRLRPPVISCPPSPRHQLLPHPLRGICDPLDP</sequence>
<keyword evidence="3" id="KW-1133">Transmembrane helix</keyword>
<evidence type="ECO:0000313" key="6">
    <source>
        <dbReference type="Proteomes" id="UP000269721"/>
    </source>
</evidence>
<keyword evidence="3" id="KW-0812">Transmembrane</keyword>
<dbReference type="SUPFAM" id="SSF48113">
    <property type="entry name" value="Heme-dependent peroxidases"/>
    <property type="match status" value="1"/>
</dbReference>
<dbReference type="AlphaFoldDB" id="A0A4P9W9Q4"/>
<dbReference type="EC" id="1.11.1.-" evidence="2"/>
<dbReference type="GO" id="GO:0006979">
    <property type="term" value="P:response to oxidative stress"/>
    <property type="evidence" value="ECO:0007669"/>
    <property type="project" value="InterPro"/>
</dbReference>
<dbReference type="CDD" id="cd00314">
    <property type="entry name" value="plant_peroxidase_like"/>
    <property type="match status" value="1"/>
</dbReference>
<protein>
    <recommendedName>
        <fullName evidence="2">Peroxidase</fullName>
        <ecNumber evidence="2">1.11.1.-</ecNumber>
    </recommendedName>
</protein>
<dbReference type="EMBL" id="KZ996180">
    <property type="protein sequence ID" value="RKO89289.1"/>
    <property type="molecule type" value="Genomic_DNA"/>
</dbReference>
<dbReference type="InterPro" id="IPR002016">
    <property type="entry name" value="Haem_peroxidase"/>
</dbReference>
<dbReference type="GO" id="GO:0020037">
    <property type="term" value="F:heme binding"/>
    <property type="evidence" value="ECO:0007669"/>
    <property type="project" value="UniProtKB-UniRule"/>
</dbReference>
<evidence type="ECO:0000313" key="5">
    <source>
        <dbReference type="EMBL" id="RKO89289.1"/>
    </source>
</evidence>
<feature type="transmembrane region" description="Helical" evidence="3">
    <location>
        <begin position="439"/>
        <end position="464"/>
    </location>
</feature>
<dbReference type="Pfam" id="PF00141">
    <property type="entry name" value="peroxidase"/>
    <property type="match status" value="1"/>
</dbReference>
<feature type="domain" description="Plant heme peroxidase family profile" evidence="4">
    <location>
        <begin position="20"/>
        <end position="256"/>
    </location>
</feature>
<proteinExistence type="inferred from homology"/>
<dbReference type="Gene3D" id="1.10.420.10">
    <property type="entry name" value="Peroxidase, domain 2"/>
    <property type="match status" value="1"/>
</dbReference>
<organism evidence="5 6">
    <name type="scientific">Blyttiomyces helicus</name>
    <dbReference type="NCBI Taxonomy" id="388810"/>
    <lineage>
        <taxon>Eukaryota</taxon>
        <taxon>Fungi</taxon>
        <taxon>Fungi incertae sedis</taxon>
        <taxon>Chytridiomycota</taxon>
        <taxon>Chytridiomycota incertae sedis</taxon>
        <taxon>Chytridiomycetes</taxon>
        <taxon>Chytridiomycetes incertae sedis</taxon>
        <taxon>Blyttiomyces</taxon>
    </lineage>
</organism>
<dbReference type="Gene3D" id="1.10.520.10">
    <property type="match status" value="1"/>
</dbReference>
<dbReference type="GO" id="GO:0004601">
    <property type="term" value="F:peroxidase activity"/>
    <property type="evidence" value="ECO:0007669"/>
    <property type="project" value="UniProtKB-KW"/>
</dbReference>
<reference evidence="6" key="1">
    <citation type="journal article" date="2018" name="Nat. Microbiol.">
        <title>Leveraging single-cell genomics to expand the fungal tree of life.</title>
        <authorList>
            <person name="Ahrendt S.R."/>
            <person name="Quandt C.A."/>
            <person name="Ciobanu D."/>
            <person name="Clum A."/>
            <person name="Salamov A."/>
            <person name="Andreopoulos B."/>
            <person name="Cheng J.F."/>
            <person name="Woyke T."/>
            <person name="Pelin A."/>
            <person name="Henrissat B."/>
            <person name="Reynolds N.K."/>
            <person name="Benny G.L."/>
            <person name="Smith M.E."/>
            <person name="James T.Y."/>
            <person name="Grigoriev I.V."/>
        </authorList>
    </citation>
    <scope>NUCLEOTIDE SEQUENCE [LARGE SCALE GENOMIC DNA]</scope>
</reference>
<name>A0A4P9W9Q4_9FUNG</name>
<keyword evidence="3" id="KW-0472">Membrane</keyword>
<accession>A0A4P9W9Q4</accession>
<evidence type="ECO:0000256" key="1">
    <source>
        <dbReference type="RuleBase" id="RU004241"/>
    </source>
</evidence>
<evidence type="ECO:0000256" key="2">
    <source>
        <dbReference type="RuleBase" id="RU363051"/>
    </source>
</evidence>